<evidence type="ECO:0000313" key="10">
    <source>
        <dbReference type="Proteomes" id="UP000488506"/>
    </source>
</evidence>
<sequence length="709" mass="81020">MNYFAVPPLLTGILILFIGLFVFLNNRKFVTNIVFSCFCVSMSIWLVSFALMYYFNDNPVLALKWARFGFIGIIFIPIFAYHFINTFINSRQPKWVMPSLYILGSFFVSLSQSNYIYSGVNKYFWGYYPVAGHFYLIYLIMFVLLFTYGIFLLYKNWEKYKKEKNNLLAQQTAYVLVAFLGGTTSLVDFIVKYQIPMYPFGYFSALLFISFIAYAILQFRLMDIEIIIKKTAVYSILTAFITVVFLLVIFISNYLALNVSGNNSIWIGLAAALIIAFIINPLRNNVQKYVDRLFFRERYDYQNILRKYSRVLTKPISDLNRFSIITPYLIAKSLKLSGSSFMVHDRESRRYVIRGGIGEVKELIGFSMPEDSDLITEIFDKRSEINLEEIDYLLASSQNLTTERKNRLLSIKKQMVLIHAELIIPCISDSAYFNKPTLLSTINLGRKHSDAPYSGEDIEFLKTLASQVAINIEYAFIFEELKRNQEKLLHSEKLAAIGSTTAGVAHELKNPLTYLNTLSQILPEKWDDPKFRDMVSQTLPSEIQRMQLIVGGLLDYSKTQKFQPSPTDIKQVIEKTIAVMGYEMKKHSTVLKTTYNHSKTLNADPNRLLQVFMNLISNAIQAMPEGKSGEILIKTEDSPNGITIIVSDNGAGISQEKLLRIFDPFFTTKEQGNGIGLAITKKIIDEHKGSISVESKVNEGTKFTILLPS</sequence>
<dbReference type="PANTHER" id="PTHR43065:SF42">
    <property type="entry name" value="TWO-COMPONENT SENSOR PPRA"/>
    <property type="match status" value="1"/>
</dbReference>
<evidence type="ECO:0000256" key="6">
    <source>
        <dbReference type="ARBA" id="ARBA00023012"/>
    </source>
</evidence>
<dbReference type="CDD" id="cd00082">
    <property type="entry name" value="HisKA"/>
    <property type="match status" value="1"/>
</dbReference>
<evidence type="ECO:0000313" key="9">
    <source>
        <dbReference type="EMBL" id="KAF0133849.1"/>
    </source>
</evidence>
<dbReference type="InterPro" id="IPR036097">
    <property type="entry name" value="HisK_dim/P_sf"/>
</dbReference>
<dbReference type="Gene3D" id="3.30.450.40">
    <property type="match status" value="1"/>
</dbReference>
<evidence type="ECO:0000256" key="3">
    <source>
        <dbReference type="ARBA" id="ARBA00022553"/>
    </source>
</evidence>
<dbReference type="SMART" id="SM00387">
    <property type="entry name" value="HATPase_c"/>
    <property type="match status" value="1"/>
</dbReference>
<dbReference type="EC" id="2.7.13.3" evidence="2"/>
<name>A0A833NYC8_UNCSA</name>
<reference evidence="9 10" key="1">
    <citation type="submission" date="2019-12" db="EMBL/GenBank/DDBJ databases">
        <authorList>
            <person name="Wolfe R."/>
            <person name="Danczak R."/>
            <person name="Wilkins M."/>
        </authorList>
    </citation>
    <scope>NUCLEOTIDE SEQUENCE [LARGE SCALE GENOMIC DNA]</scope>
    <source>
        <strain evidence="9">X2_MaxBin.013</strain>
    </source>
</reference>
<keyword evidence="4" id="KW-0808">Transferase</keyword>
<dbReference type="InterPro" id="IPR005467">
    <property type="entry name" value="His_kinase_dom"/>
</dbReference>
<comment type="catalytic activity">
    <reaction evidence="1">
        <text>ATP + protein L-histidine = ADP + protein N-phospho-L-histidine.</text>
        <dbReference type="EC" id="2.7.13.3"/>
    </reaction>
</comment>
<keyword evidence="3" id="KW-0597">Phosphoprotein</keyword>
<proteinExistence type="predicted"/>
<dbReference type="InterPro" id="IPR003661">
    <property type="entry name" value="HisK_dim/P_dom"/>
</dbReference>
<feature type="transmembrane region" description="Helical" evidence="7">
    <location>
        <begin position="231"/>
        <end position="252"/>
    </location>
</feature>
<dbReference type="Gene3D" id="1.10.287.130">
    <property type="match status" value="1"/>
</dbReference>
<dbReference type="SUPFAM" id="SSF55781">
    <property type="entry name" value="GAF domain-like"/>
    <property type="match status" value="1"/>
</dbReference>
<keyword evidence="7" id="KW-0812">Transmembrane</keyword>
<keyword evidence="5 9" id="KW-0418">Kinase</keyword>
<dbReference type="Gene3D" id="3.30.565.10">
    <property type="entry name" value="Histidine kinase-like ATPase, C-terminal domain"/>
    <property type="match status" value="1"/>
</dbReference>
<dbReference type="PROSITE" id="PS50109">
    <property type="entry name" value="HIS_KIN"/>
    <property type="match status" value="1"/>
</dbReference>
<dbReference type="PRINTS" id="PR00344">
    <property type="entry name" value="BCTRLSENSOR"/>
</dbReference>
<gene>
    <name evidence="9" type="ORF">FD145_1059</name>
</gene>
<evidence type="ECO:0000259" key="8">
    <source>
        <dbReference type="PROSITE" id="PS50109"/>
    </source>
</evidence>
<evidence type="ECO:0000256" key="1">
    <source>
        <dbReference type="ARBA" id="ARBA00000085"/>
    </source>
</evidence>
<protein>
    <recommendedName>
        <fullName evidence="2">histidine kinase</fullName>
        <ecNumber evidence="2">2.7.13.3</ecNumber>
    </recommendedName>
</protein>
<dbReference type="Pfam" id="PF00512">
    <property type="entry name" value="HisKA"/>
    <property type="match status" value="1"/>
</dbReference>
<dbReference type="SUPFAM" id="SSF47384">
    <property type="entry name" value="Homodimeric domain of signal transducing histidine kinase"/>
    <property type="match status" value="1"/>
</dbReference>
<feature type="domain" description="Histidine kinase" evidence="8">
    <location>
        <begin position="503"/>
        <end position="709"/>
    </location>
</feature>
<dbReference type="InterPro" id="IPR036890">
    <property type="entry name" value="HATPase_C_sf"/>
</dbReference>
<keyword evidence="7" id="KW-1133">Transmembrane helix</keyword>
<dbReference type="GO" id="GO:0000155">
    <property type="term" value="F:phosphorelay sensor kinase activity"/>
    <property type="evidence" value="ECO:0007669"/>
    <property type="project" value="InterPro"/>
</dbReference>
<dbReference type="AlphaFoldDB" id="A0A833NYC8"/>
<evidence type="ECO:0000256" key="4">
    <source>
        <dbReference type="ARBA" id="ARBA00022679"/>
    </source>
</evidence>
<evidence type="ECO:0000256" key="7">
    <source>
        <dbReference type="SAM" id="Phobius"/>
    </source>
</evidence>
<feature type="transmembrane region" description="Helical" evidence="7">
    <location>
        <begin position="100"/>
        <end position="120"/>
    </location>
</feature>
<evidence type="ECO:0000256" key="2">
    <source>
        <dbReference type="ARBA" id="ARBA00012438"/>
    </source>
</evidence>
<dbReference type="Pfam" id="PF02518">
    <property type="entry name" value="HATPase_c"/>
    <property type="match status" value="1"/>
</dbReference>
<keyword evidence="7" id="KW-0472">Membrane</keyword>
<dbReference type="SMART" id="SM00388">
    <property type="entry name" value="HisKA"/>
    <property type="match status" value="1"/>
</dbReference>
<dbReference type="InterPro" id="IPR029016">
    <property type="entry name" value="GAF-like_dom_sf"/>
</dbReference>
<keyword evidence="6" id="KW-0902">Two-component regulatory system</keyword>
<dbReference type="FunFam" id="3.30.565.10:FF:000006">
    <property type="entry name" value="Sensor histidine kinase WalK"/>
    <property type="match status" value="1"/>
</dbReference>
<dbReference type="InterPro" id="IPR004358">
    <property type="entry name" value="Sig_transdc_His_kin-like_C"/>
</dbReference>
<feature type="transmembrane region" description="Helical" evidence="7">
    <location>
        <begin position="6"/>
        <end position="24"/>
    </location>
</feature>
<feature type="transmembrane region" description="Helical" evidence="7">
    <location>
        <begin position="33"/>
        <end position="55"/>
    </location>
</feature>
<feature type="transmembrane region" description="Helical" evidence="7">
    <location>
        <begin position="67"/>
        <end position="88"/>
    </location>
</feature>
<dbReference type="SUPFAM" id="SSF55874">
    <property type="entry name" value="ATPase domain of HSP90 chaperone/DNA topoisomerase II/histidine kinase"/>
    <property type="match status" value="1"/>
</dbReference>
<accession>A0A833NYC8</accession>
<dbReference type="InterPro" id="IPR003594">
    <property type="entry name" value="HATPase_dom"/>
</dbReference>
<comment type="caution">
    <text evidence="9">The sequence shown here is derived from an EMBL/GenBank/DDBJ whole genome shotgun (WGS) entry which is preliminary data.</text>
</comment>
<feature type="transmembrane region" description="Helical" evidence="7">
    <location>
        <begin position="201"/>
        <end position="219"/>
    </location>
</feature>
<feature type="transmembrane region" description="Helical" evidence="7">
    <location>
        <begin position="174"/>
        <end position="195"/>
    </location>
</feature>
<dbReference type="EMBL" id="WPAF01000017">
    <property type="protein sequence ID" value="KAF0133849.1"/>
    <property type="molecule type" value="Genomic_DNA"/>
</dbReference>
<dbReference type="Pfam" id="PF16927">
    <property type="entry name" value="HisKA_7TM"/>
    <property type="match status" value="1"/>
</dbReference>
<dbReference type="Proteomes" id="UP000488506">
    <property type="component" value="Unassembled WGS sequence"/>
</dbReference>
<feature type="transmembrane region" description="Helical" evidence="7">
    <location>
        <begin position="264"/>
        <end position="282"/>
    </location>
</feature>
<dbReference type="InterPro" id="IPR031621">
    <property type="entry name" value="HisKA_7TM"/>
</dbReference>
<dbReference type="PANTHER" id="PTHR43065">
    <property type="entry name" value="SENSOR HISTIDINE KINASE"/>
    <property type="match status" value="1"/>
</dbReference>
<feature type="transmembrane region" description="Helical" evidence="7">
    <location>
        <begin position="132"/>
        <end position="154"/>
    </location>
</feature>
<evidence type="ECO:0000256" key="5">
    <source>
        <dbReference type="ARBA" id="ARBA00022777"/>
    </source>
</evidence>
<organism evidence="9 10">
    <name type="scientific">Candidatus Saganbacteria bacterium</name>
    <dbReference type="NCBI Taxonomy" id="2575572"/>
    <lineage>
        <taxon>Bacteria</taxon>
        <taxon>Bacillati</taxon>
        <taxon>Saganbacteria</taxon>
    </lineage>
</organism>